<comment type="caution">
    <text evidence="7">The sequence shown here is derived from an EMBL/GenBank/DDBJ whole genome shotgun (WGS) entry which is preliminary data.</text>
</comment>
<evidence type="ECO:0000313" key="8">
    <source>
        <dbReference type="Proteomes" id="UP001356427"/>
    </source>
</evidence>
<dbReference type="GO" id="GO:1902410">
    <property type="term" value="P:mitotic cytokinetic process"/>
    <property type="evidence" value="ECO:0007669"/>
    <property type="project" value="TreeGrafter"/>
</dbReference>
<dbReference type="Pfam" id="PF13613">
    <property type="entry name" value="HTH_Tnp_4"/>
    <property type="match status" value="1"/>
</dbReference>
<sequence>MPDSTEGALPAVTNDHDYACRPSPGKLDSATQRIRELELQVLSLEIEIQHLTVKKQHPLLFNFCVTDEDYRYYTRFSSKEVFTVFWDSVYPSASRLVYWSKAQQTAHVTPSPHRKLPLIDELFMFLCRVAAGLQEKTLSTIFEVSLSTVSRIILTWTSYLYQVLGSLPVWMTREQVQATMPDKFKLYCPQVRVIVDCTEIRCETPSSLSLQSETFSSYKNHTTFKGLIGVAPCGVITFVSKLYTGSISDMEITRKCQILHLLQPGDELMADKGFLIERMLSEVGATLVIPPLKKSPQLSREDTLKTQAIARLRILVERAIRRVKEYHIWDGLVPLSTAGLAFNCDQVFNLGNIFNIATLNLSKTKWWCFCWAEDFSIRAGCKYLFAPGSCPRPGYIHSHSQLIGMASVRCEELQSDIEPLHISAPTSPPPVSLLTASLSKQAPPSPSLICSWPSSPRSLWDESREVTARLYSSLQLTRDLQAKGQPSPGHSHRQVSFQFSSQLGGEGGGKARPPLNLHTPSPGGKQEEGEEERVLVEEMGVNLQTSVDYSNRLTNGRRHIQDMENVRAHLQTMLRSTPTLEADEGSSVTGSPNQSFNSDSTSQLLSGGVGGIEELFPRYSSRLRSDGVFSSPETTVLRESLDRERTSRKQCEGQVLVLQSKALELQQRLALAMSADRKKDIMIEQLDKTLAKVVEGWRKHEQEKSEGVKRLQQEKELAERRHTQQQESLAQLEQSLAQVAEALEQEKKHSDELQRTNRQLELRLVELEGSLCDCRRECERVCVERNKVCVERDGLHLQAQEAQAALTCLQEQTANERRSLEDQTVQLANQLQEERECKQQEEQHLVEVRQELEEVRGELAKVRGRLLQLEEEEVDSRRERDTERMDWALEQARFEAQRSQLEVKLKQETERLSALQQEHIALKEQQRKQLLDLSARHERELSSQLQQHQQHTLTLTQDYQTRLAHSKQQSVLLEESRRRLEVQREELVSRLQSLLRSHWTEALRLLSTQAEGSSLPSLWDEPKDWMNQHLLQKPSSSHITAQYRAAAHTHMVQREQEGEEVARLAQDAQAVVLRLSRERGGLSGEGEARAITEGRERGWGRGAGGEESGILSVLNHTLSFNPLEPQLDTTNMTAGLEELCDRGGDLRGWVSEEDEGERLRAGSGERQQWAERGSSLNSDPRPNSDPSPSPNFDPERRSELQYYVSMLLDRSPGEPVESPAQDNTGLGSSWDSVKSQPHAPLDTPSSPGDKTRHPTHTPANTGLVSAQLRSLLAQFPSQPDREALSLQLLSMLTHGSDGECEEKPSRLKKIDPLLRNSGVSRKVEECKVSNIHQLCDVVMEEWKMTPVATCEALVNSMPKRVKAVLGNDGGHTKY</sequence>
<feature type="region of interest" description="Disordered" evidence="4">
    <location>
        <begin position="579"/>
        <end position="603"/>
    </location>
</feature>
<evidence type="ECO:0000256" key="4">
    <source>
        <dbReference type="SAM" id="MobiDB-lite"/>
    </source>
</evidence>
<keyword evidence="3" id="KW-0175">Coiled coil</keyword>
<dbReference type="GO" id="GO:0005813">
    <property type="term" value="C:centrosome"/>
    <property type="evidence" value="ECO:0007669"/>
    <property type="project" value="TreeGrafter"/>
</dbReference>
<feature type="region of interest" description="Disordered" evidence="4">
    <location>
        <begin position="1210"/>
        <end position="1260"/>
    </location>
</feature>
<comment type="cofactor">
    <cofactor evidence="1">
        <name>a divalent metal cation</name>
        <dbReference type="ChEBI" id="CHEBI:60240"/>
    </cofactor>
</comment>
<dbReference type="GO" id="GO:0046872">
    <property type="term" value="F:metal ion binding"/>
    <property type="evidence" value="ECO:0007669"/>
    <property type="project" value="UniProtKB-KW"/>
</dbReference>
<evidence type="ECO:0000256" key="1">
    <source>
        <dbReference type="ARBA" id="ARBA00001968"/>
    </source>
</evidence>
<feature type="region of interest" description="Disordered" evidence="4">
    <location>
        <begin position="500"/>
        <end position="532"/>
    </location>
</feature>
<dbReference type="GO" id="GO:0007099">
    <property type="term" value="P:centriole replication"/>
    <property type="evidence" value="ECO:0007669"/>
    <property type="project" value="InterPro"/>
</dbReference>
<dbReference type="Proteomes" id="UP001356427">
    <property type="component" value="Unassembled WGS sequence"/>
</dbReference>
<keyword evidence="8" id="KW-1185">Reference proteome</keyword>
<dbReference type="InterPro" id="IPR027805">
    <property type="entry name" value="Transposase_HTH_dom"/>
</dbReference>
<gene>
    <name evidence="7" type="ORF">J4Q44_G00044120</name>
</gene>
<dbReference type="GO" id="GO:0003676">
    <property type="term" value="F:nucleic acid binding"/>
    <property type="evidence" value="ECO:0007669"/>
    <property type="project" value="InterPro"/>
</dbReference>
<feature type="coiled-coil region" evidence="3">
    <location>
        <begin position="27"/>
        <end position="54"/>
    </location>
</feature>
<evidence type="ECO:0000259" key="6">
    <source>
        <dbReference type="Pfam" id="PF13613"/>
    </source>
</evidence>
<dbReference type="Gene3D" id="3.30.420.10">
    <property type="entry name" value="Ribonuclease H-like superfamily/Ribonuclease H"/>
    <property type="match status" value="1"/>
</dbReference>
<dbReference type="GO" id="GO:0005814">
    <property type="term" value="C:centriole"/>
    <property type="evidence" value="ECO:0007669"/>
    <property type="project" value="TreeGrafter"/>
</dbReference>
<evidence type="ECO:0000313" key="7">
    <source>
        <dbReference type="EMBL" id="KAK6325070.1"/>
    </source>
</evidence>
<dbReference type="InterPro" id="IPR036397">
    <property type="entry name" value="RNaseH_sf"/>
</dbReference>
<evidence type="ECO:0000259" key="5">
    <source>
        <dbReference type="Pfam" id="PF13359"/>
    </source>
</evidence>
<dbReference type="PANTHER" id="PTHR34439:SF1">
    <property type="entry name" value="CENTROBIN"/>
    <property type="match status" value="1"/>
</dbReference>
<keyword evidence="2" id="KW-0479">Metal-binding</keyword>
<dbReference type="EMBL" id="JAGTTL010000003">
    <property type="protein sequence ID" value="KAK6325070.1"/>
    <property type="molecule type" value="Genomic_DNA"/>
</dbReference>
<evidence type="ECO:0000256" key="3">
    <source>
        <dbReference type="SAM" id="Coils"/>
    </source>
</evidence>
<evidence type="ECO:0000256" key="2">
    <source>
        <dbReference type="ARBA" id="ARBA00022723"/>
    </source>
</evidence>
<dbReference type="InterPro" id="IPR027806">
    <property type="entry name" value="HARBI1_dom"/>
</dbReference>
<feature type="compositionally biased region" description="Polar residues" evidence="4">
    <location>
        <begin position="586"/>
        <end position="603"/>
    </location>
</feature>
<accession>A0AAN8R1M1</accession>
<dbReference type="PANTHER" id="PTHR34439">
    <property type="entry name" value="CENTROBIN"/>
    <property type="match status" value="1"/>
</dbReference>
<feature type="domain" description="Transposase Helix-turn-helix" evidence="6">
    <location>
        <begin position="114"/>
        <end position="164"/>
    </location>
</feature>
<name>A0AAN8R1M1_9TELE</name>
<dbReference type="GO" id="GO:1902017">
    <property type="term" value="P:regulation of cilium assembly"/>
    <property type="evidence" value="ECO:0007669"/>
    <property type="project" value="InterPro"/>
</dbReference>
<reference evidence="7 8" key="1">
    <citation type="submission" date="2021-04" db="EMBL/GenBank/DDBJ databases">
        <authorList>
            <person name="De Guttry C."/>
            <person name="Zahm M."/>
            <person name="Klopp C."/>
            <person name="Cabau C."/>
            <person name="Louis A."/>
            <person name="Berthelot C."/>
            <person name="Parey E."/>
            <person name="Roest Crollius H."/>
            <person name="Montfort J."/>
            <person name="Robinson-Rechavi M."/>
            <person name="Bucao C."/>
            <person name="Bouchez O."/>
            <person name="Gislard M."/>
            <person name="Lluch J."/>
            <person name="Milhes M."/>
            <person name="Lampietro C."/>
            <person name="Lopez Roques C."/>
            <person name="Donnadieu C."/>
            <person name="Braasch I."/>
            <person name="Desvignes T."/>
            <person name="Postlethwait J."/>
            <person name="Bobe J."/>
            <person name="Wedekind C."/>
            <person name="Guiguen Y."/>
        </authorList>
    </citation>
    <scope>NUCLEOTIDE SEQUENCE [LARGE SCALE GENOMIC DNA]</scope>
    <source>
        <strain evidence="7">Cs_M1</strain>
        <tissue evidence="7">Blood</tissue>
    </source>
</reference>
<organism evidence="7 8">
    <name type="scientific">Coregonus suidteri</name>
    <dbReference type="NCBI Taxonomy" id="861788"/>
    <lineage>
        <taxon>Eukaryota</taxon>
        <taxon>Metazoa</taxon>
        <taxon>Chordata</taxon>
        <taxon>Craniata</taxon>
        <taxon>Vertebrata</taxon>
        <taxon>Euteleostomi</taxon>
        <taxon>Actinopterygii</taxon>
        <taxon>Neopterygii</taxon>
        <taxon>Teleostei</taxon>
        <taxon>Protacanthopterygii</taxon>
        <taxon>Salmoniformes</taxon>
        <taxon>Salmonidae</taxon>
        <taxon>Coregoninae</taxon>
        <taxon>Coregonus</taxon>
    </lineage>
</organism>
<dbReference type="GO" id="GO:0051299">
    <property type="term" value="P:centrosome separation"/>
    <property type="evidence" value="ECO:0007669"/>
    <property type="project" value="TreeGrafter"/>
</dbReference>
<protein>
    <submittedName>
        <fullName evidence="7">Uncharacterized protein</fullName>
    </submittedName>
</protein>
<feature type="region of interest" description="Disordered" evidence="4">
    <location>
        <begin position="1147"/>
        <end position="1196"/>
    </location>
</feature>
<feature type="coiled-coil region" evidence="3">
    <location>
        <begin position="701"/>
        <end position="940"/>
    </location>
</feature>
<feature type="compositionally biased region" description="Polar residues" evidence="4">
    <location>
        <begin position="1220"/>
        <end position="1235"/>
    </location>
</feature>
<dbReference type="Pfam" id="PF13359">
    <property type="entry name" value="DDE_Tnp_4"/>
    <property type="match status" value="1"/>
</dbReference>
<feature type="domain" description="DDE Tnp4" evidence="5">
    <location>
        <begin position="195"/>
        <end position="346"/>
    </location>
</feature>
<proteinExistence type="predicted"/>
<dbReference type="InterPro" id="IPR038923">
    <property type="entry name" value="Centrobin"/>
</dbReference>